<organism evidence="1 2">
    <name type="scientific">Kitasatospora gansuensis</name>
    <dbReference type="NCBI Taxonomy" id="258050"/>
    <lineage>
        <taxon>Bacteria</taxon>
        <taxon>Bacillati</taxon>
        <taxon>Actinomycetota</taxon>
        <taxon>Actinomycetes</taxon>
        <taxon>Kitasatosporales</taxon>
        <taxon>Streptomycetaceae</taxon>
        <taxon>Kitasatospora</taxon>
    </lineage>
</organism>
<keyword evidence="2" id="KW-1185">Reference proteome</keyword>
<proteinExistence type="predicted"/>
<evidence type="ECO:0000313" key="1">
    <source>
        <dbReference type="EMBL" id="MBB4944791.1"/>
    </source>
</evidence>
<accession>A0A7W7WF22</accession>
<dbReference type="RefSeq" id="WP_184910989.1">
    <property type="nucleotide sequence ID" value="NZ_JACHJR010000001.1"/>
</dbReference>
<dbReference type="EMBL" id="JACHJR010000001">
    <property type="protein sequence ID" value="MBB4944791.1"/>
    <property type="molecule type" value="Genomic_DNA"/>
</dbReference>
<dbReference type="Proteomes" id="UP000573327">
    <property type="component" value="Unassembled WGS sequence"/>
</dbReference>
<reference evidence="1 2" key="1">
    <citation type="submission" date="2020-08" db="EMBL/GenBank/DDBJ databases">
        <title>Sequencing the genomes of 1000 actinobacteria strains.</title>
        <authorList>
            <person name="Klenk H.-P."/>
        </authorList>
    </citation>
    <scope>NUCLEOTIDE SEQUENCE [LARGE SCALE GENOMIC DNA]</scope>
    <source>
        <strain evidence="1 2">DSM 44786</strain>
    </source>
</reference>
<protein>
    <submittedName>
        <fullName evidence="1">Uncharacterized protein</fullName>
    </submittedName>
</protein>
<evidence type="ECO:0000313" key="2">
    <source>
        <dbReference type="Proteomes" id="UP000573327"/>
    </source>
</evidence>
<gene>
    <name evidence="1" type="ORF">F4556_000326</name>
</gene>
<comment type="caution">
    <text evidence="1">The sequence shown here is derived from an EMBL/GenBank/DDBJ whole genome shotgun (WGS) entry which is preliminary data.</text>
</comment>
<dbReference type="AlphaFoldDB" id="A0A7W7WF22"/>
<sequence length="133" mass="15387">MTEIDAMAAEIAKSAGWQRFQSCDDFVNAWISFVDQCASGYDMSIYEYENDLAVRTAIQILLVDGRMRRLEGFEEFELRVQRTDEYFKGLLQDGIETRDQKDFWWQRGVPKFAGAELADDFMNLFGVSVRAVD</sequence>
<name>A0A7W7WF22_9ACTN</name>